<evidence type="ECO:0000256" key="7">
    <source>
        <dbReference type="ARBA" id="ARBA00023122"/>
    </source>
</evidence>
<gene>
    <name evidence="14" type="primary">gldE</name>
    <name evidence="14" type="ORF">KEM09_04040</name>
</gene>
<dbReference type="Gene3D" id="3.10.580.10">
    <property type="entry name" value="CBS-domain"/>
    <property type="match status" value="1"/>
</dbReference>
<feature type="transmembrane region" description="Helical" evidence="11">
    <location>
        <begin position="149"/>
        <end position="171"/>
    </location>
</feature>
<dbReference type="PANTHER" id="PTHR22777">
    <property type="entry name" value="HEMOLYSIN-RELATED"/>
    <property type="match status" value="1"/>
</dbReference>
<name>A0ABS5K7R7_9BACT</name>
<dbReference type="SUPFAM" id="SSF54631">
    <property type="entry name" value="CBS-domain pair"/>
    <property type="match status" value="1"/>
</dbReference>
<dbReference type="NCBIfam" id="TIGR03520">
    <property type="entry name" value="GldE"/>
    <property type="match status" value="1"/>
</dbReference>
<keyword evidence="8 10" id="KW-0472">Membrane</keyword>
<dbReference type="PROSITE" id="PS51371">
    <property type="entry name" value="CBS"/>
    <property type="match status" value="2"/>
</dbReference>
<evidence type="ECO:0000259" key="12">
    <source>
        <dbReference type="PROSITE" id="PS51371"/>
    </source>
</evidence>
<evidence type="ECO:0000259" key="13">
    <source>
        <dbReference type="PROSITE" id="PS51846"/>
    </source>
</evidence>
<evidence type="ECO:0000256" key="1">
    <source>
        <dbReference type="ARBA" id="ARBA00004651"/>
    </source>
</evidence>
<proteinExistence type="inferred from homology"/>
<feature type="transmembrane region" description="Helical" evidence="11">
    <location>
        <begin position="82"/>
        <end position="109"/>
    </location>
</feature>
<comment type="caution">
    <text evidence="14">The sequence shown here is derived from an EMBL/GenBank/DDBJ whole genome shotgun (WGS) entry which is preliminary data.</text>
</comment>
<comment type="similarity">
    <text evidence="2">Belongs to the UPF0053 family.</text>
</comment>
<dbReference type="CDD" id="cd04590">
    <property type="entry name" value="CBS_pair_CorC_HlyC_assoc"/>
    <property type="match status" value="1"/>
</dbReference>
<accession>A0ABS5K7R7</accession>
<feature type="transmembrane region" description="Helical" evidence="11">
    <location>
        <begin position="20"/>
        <end position="43"/>
    </location>
</feature>
<keyword evidence="5" id="KW-0677">Repeat</keyword>
<dbReference type="Gene3D" id="3.30.465.10">
    <property type="match status" value="1"/>
</dbReference>
<feature type="domain" description="CNNM transmembrane" evidence="13">
    <location>
        <begin position="22"/>
        <end position="212"/>
    </location>
</feature>
<reference evidence="14 15" key="1">
    <citation type="journal article" date="2014" name="Int. J. Syst. Evol. Microbiol.">
        <title>Carboxylicivirga gen. nov. in the family Marinilabiliaceae with two novel species, Carboxylicivirga mesophila sp. nov. and Carboxylicivirga taeanensis sp. nov., and reclassification of Cytophaga fermentans as Saccharicrinis fermentans gen. nov., comb. nov.</title>
        <authorList>
            <person name="Yang S.H."/>
            <person name="Seo H.S."/>
            <person name="Woo J.H."/>
            <person name="Oh H.M."/>
            <person name="Jang H."/>
            <person name="Lee J.H."/>
            <person name="Kim S.J."/>
            <person name="Kwon K.K."/>
        </authorList>
    </citation>
    <scope>NUCLEOTIDE SEQUENCE [LARGE SCALE GENOMIC DNA]</scope>
    <source>
        <strain evidence="14 15">JCM 18290</strain>
    </source>
</reference>
<evidence type="ECO:0000256" key="9">
    <source>
        <dbReference type="PROSITE-ProRule" id="PRU00703"/>
    </source>
</evidence>
<evidence type="ECO:0000313" key="15">
    <source>
        <dbReference type="Proteomes" id="UP000721861"/>
    </source>
</evidence>
<dbReference type="PANTHER" id="PTHR22777:SF32">
    <property type="entry name" value="UPF0053 INNER MEMBRANE PROTEIN YFJD"/>
    <property type="match status" value="1"/>
</dbReference>
<dbReference type="Pfam" id="PF00571">
    <property type="entry name" value="CBS"/>
    <property type="match status" value="2"/>
</dbReference>
<evidence type="ECO:0000313" key="14">
    <source>
        <dbReference type="EMBL" id="MBS2210556.1"/>
    </source>
</evidence>
<evidence type="ECO:0000256" key="8">
    <source>
        <dbReference type="ARBA" id="ARBA00023136"/>
    </source>
</evidence>
<dbReference type="InterPro" id="IPR016169">
    <property type="entry name" value="FAD-bd_PCMH_sub2"/>
</dbReference>
<evidence type="ECO:0000256" key="4">
    <source>
        <dbReference type="ARBA" id="ARBA00022692"/>
    </source>
</evidence>
<evidence type="ECO:0000256" key="11">
    <source>
        <dbReference type="SAM" id="Phobius"/>
    </source>
</evidence>
<evidence type="ECO:0000256" key="2">
    <source>
        <dbReference type="ARBA" id="ARBA00006337"/>
    </source>
</evidence>
<keyword evidence="6 10" id="KW-1133">Transmembrane helix</keyword>
<dbReference type="RefSeq" id="WP_212225851.1">
    <property type="nucleotide sequence ID" value="NZ_JAGUCN010000003.1"/>
</dbReference>
<dbReference type="EMBL" id="JAGUCN010000003">
    <property type="protein sequence ID" value="MBS2210556.1"/>
    <property type="molecule type" value="Genomic_DNA"/>
</dbReference>
<organism evidence="14 15">
    <name type="scientific">Carboxylicivirga mesophila</name>
    <dbReference type="NCBI Taxonomy" id="1166478"/>
    <lineage>
        <taxon>Bacteria</taxon>
        <taxon>Pseudomonadati</taxon>
        <taxon>Bacteroidota</taxon>
        <taxon>Bacteroidia</taxon>
        <taxon>Marinilabiliales</taxon>
        <taxon>Marinilabiliaceae</taxon>
        <taxon>Carboxylicivirga</taxon>
    </lineage>
</organism>
<dbReference type="InterPro" id="IPR002550">
    <property type="entry name" value="CNNM"/>
</dbReference>
<keyword evidence="3" id="KW-1003">Cell membrane</keyword>
<keyword evidence="15" id="KW-1185">Reference proteome</keyword>
<dbReference type="Proteomes" id="UP000721861">
    <property type="component" value="Unassembled WGS sequence"/>
</dbReference>
<dbReference type="InterPro" id="IPR019862">
    <property type="entry name" value="Motility-assoc_prot_GldE"/>
</dbReference>
<dbReference type="InterPro" id="IPR046342">
    <property type="entry name" value="CBS_dom_sf"/>
</dbReference>
<protein>
    <submittedName>
        <fullName evidence="14">Gliding motility-associated protein GldE</fullName>
    </submittedName>
</protein>
<dbReference type="Pfam" id="PF03471">
    <property type="entry name" value="CorC_HlyC"/>
    <property type="match status" value="1"/>
</dbReference>
<dbReference type="PROSITE" id="PS51846">
    <property type="entry name" value="CNNM"/>
    <property type="match status" value="1"/>
</dbReference>
<dbReference type="InterPro" id="IPR036318">
    <property type="entry name" value="FAD-bd_PCMH-like_sf"/>
</dbReference>
<dbReference type="InterPro" id="IPR005170">
    <property type="entry name" value="Transptr-assoc_dom"/>
</dbReference>
<keyword evidence="7 9" id="KW-0129">CBS domain</keyword>
<feature type="transmembrane region" description="Helical" evidence="11">
    <location>
        <begin position="115"/>
        <end position="137"/>
    </location>
</feature>
<dbReference type="InterPro" id="IPR000644">
    <property type="entry name" value="CBS_dom"/>
</dbReference>
<dbReference type="Pfam" id="PF01595">
    <property type="entry name" value="CNNM"/>
    <property type="match status" value="1"/>
</dbReference>
<evidence type="ECO:0000256" key="6">
    <source>
        <dbReference type="ARBA" id="ARBA00022989"/>
    </source>
</evidence>
<comment type="subcellular location">
    <subcellularLocation>
        <location evidence="1">Cell membrane</location>
        <topology evidence="1">Multi-pass membrane protein</topology>
    </subcellularLocation>
</comment>
<sequence>METDSISTIISSSSSGLDFLPFTIGTLFAIIINLCLLLLSALISGSEVAYFSLEPSDLKSLKENQSKKSKQVLNHLKNKETLLATILISNNFVNVAIVILTSFVAATIVDFGEGTIIKFVFEVIFITGIILFFGEILPKVYASQYPRKFAAFMAYPLMVLTRILKPLSIVLTQSTSIVNRRIAKKVGSLSMDDISQALELTGSDISEEKDILEGIVKFGNIDVSEIMTARVDVIDVEIKSNYNKVLQVIIDSGYSRIPVFEETPDNVKGILYVKDLLAHLDEGPEFEWQSLIRKAYYVPETKMINDLLEEFQSHKIHMAIVVDEYGGTMGIVTLEDILEEIVGDISDELDDDEEYFTRMPDGSIVFEAKVLLNDFHKITETDEELFAKVRGEAETLAGLILELKGQIPQKNDVIKHGDCVFTIVAADNRRIKKVKFEIKK</sequence>
<evidence type="ECO:0000256" key="5">
    <source>
        <dbReference type="ARBA" id="ARBA00022737"/>
    </source>
</evidence>
<feature type="domain" description="CBS" evidence="12">
    <location>
        <begin position="291"/>
        <end position="348"/>
    </location>
</feature>
<dbReference type="SMART" id="SM00116">
    <property type="entry name" value="CBS"/>
    <property type="match status" value="2"/>
</dbReference>
<evidence type="ECO:0000256" key="10">
    <source>
        <dbReference type="PROSITE-ProRule" id="PRU01193"/>
    </source>
</evidence>
<dbReference type="SUPFAM" id="SSF56176">
    <property type="entry name" value="FAD-binding/transporter-associated domain-like"/>
    <property type="match status" value="1"/>
</dbReference>
<keyword evidence="4 10" id="KW-0812">Transmembrane</keyword>
<dbReference type="SMART" id="SM01091">
    <property type="entry name" value="CorC_HlyC"/>
    <property type="match status" value="1"/>
</dbReference>
<evidence type="ECO:0000256" key="3">
    <source>
        <dbReference type="ARBA" id="ARBA00022475"/>
    </source>
</evidence>
<dbReference type="InterPro" id="IPR044751">
    <property type="entry name" value="Ion_transp-like_CBS"/>
</dbReference>
<feature type="domain" description="CBS" evidence="12">
    <location>
        <begin position="227"/>
        <end position="286"/>
    </location>
</feature>